<organism evidence="1 2">
    <name type="scientific">Megamonas hypermegale</name>
    <dbReference type="NCBI Taxonomy" id="158847"/>
    <lineage>
        <taxon>Bacteria</taxon>
        <taxon>Bacillati</taxon>
        <taxon>Bacillota</taxon>
        <taxon>Negativicutes</taxon>
        <taxon>Selenomonadales</taxon>
        <taxon>Selenomonadaceae</taxon>
        <taxon>Megamonas</taxon>
    </lineage>
</organism>
<comment type="caution">
    <text evidence="1">The sequence shown here is derived from an EMBL/GenBank/DDBJ whole genome shotgun (WGS) entry which is preliminary data.</text>
</comment>
<evidence type="ECO:0000313" key="1">
    <source>
        <dbReference type="EMBL" id="HJF85388.1"/>
    </source>
</evidence>
<protein>
    <submittedName>
        <fullName evidence="1">Uncharacterized protein</fullName>
    </submittedName>
</protein>
<dbReference type="Proteomes" id="UP000780768">
    <property type="component" value="Unassembled WGS sequence"/>
</dbReference>
<name>A0A921HNF1_9FIRM</name>
<gene>
    <name evidence="1" type="ORF">K8V65_06995</name>
</gene>
<reference evidence="1" key="2">
    <citation type="submission" date="2021-09" db="EMBL/GenBank/DDBJ databases">
        <authorList>
            <person name="Gilroy R."/>
        </authorList>
    </citation>
    <scope>NUCLEOTIDE SEQUENCE</scope>
    <source>
        <strain evidence="1">7318</strain>
    </source>
</reference>
<dbReference type="AlphaFoldDB" id="A0A921HNF1"/>
<proteinExistence type="predicted"/>
<sequence>MKENMIEEKAYLFIDNYEVGVTNNPLDVAKKVKTLPFGATLKLECGPKELMLEKQAVILGRDAIVNAWCEGYVRIPAVQPDYNISKRNRDPEKLRKFYSFVGPEQNVEEPRFFGSLIEGGDKHVK</sequence>
<evidence type="ECO:0000313" key="2">
    <source>
        <dbReference type="Proteomes" id="UP000780768"/>
    </source>
</evidence>
<accession>A0A921HNF1</accession>
<dbReference type="EMBL" id="DYVR01000189">
    <property type="protein sequence ID" value="HJF85388.1"/>
    <property type="molecule type" value="Genomic_DNA"/>
</dbReference>
<reference evidence="1" key="1">
    <citation type="journal article" date="2021" name="PeerJ">
        <title>Extensive microbial diversity within the chicken gut microbiome revealed by metagenomics and culture.</title>
        <authorList>
            <person name="Gilroy R."/>
            <person name="Ravi A."/>
            <person name="Getino M."/>
            <person name="Pursley I."/>
            <person name="Horton D.L."/>
            <person name="Alikhan N.F."/>
            <person name="Baker D."/>
            <person name="Gharbi K."/>
            <person name="Hall N."/>
            <person name="Watson M."/>
            <person name="Adriaenssens E.M."/>
            <person name="Foster-Nyarko E."/>
            <person name="Jarju S."/>
            <person name="Secka A."/>
            <person name="Antonio M."/>
            <person name="Oren A."/>
            <person name="Chaudhuri R.R."/>
            <person name="La Ragione R."/>
            <person name="Hildebrand F."/>
            <person name="Pallen M.J."/>
        </authorList>
    </citation>
    <scope>NUCLEOTIDE SEQUENCE</scope>
    <source>
        <strain evidence="1">7318</strain>
    </source>
</reference>